<dbReference type="InterPro" id="IPR020846">
    <property type="entry name" value="MFS_dom"/>
</dbReference>
<feature type="transmembrane region" description="Helical" evidence="6">
    <location>
        <begin position="78"/>
        <end position="105"/>
    </location>
</feature>
<dbReference type="OMA" id="RWFMGAG"/>
<keyword evidence="4 6" id="KW-1133">Transmembrane helix</keyword>
<feature type="domain" description="Major facilitator superfamily (MFS) profile" evidence="7">
    <location>
        <begin position="4"/>
        <end position="420"/>
    </location>
</feature>
<dbReference type="Pfam" id="PF07690">
    <property type="entry name" value="MFS_1"/>
    <property type="match status" value="1"/>
</dbReference>
<dbReference type="GO" id="GO:0005789">
    <property type="term" value="C:endoplasmic reticulum membrane"/>
    <property type="evidence" value="ECO:0007669"/>
    <property type="project" value="TreeGrafter"/>
</dbReference>
<accession>A0A0L8H1H1</accession>
<evidence type="ECO:0000256" key="3">
    <source>
        <dbReference type="ARBA" id="ARBA00022692"/>
    </source>
</evidence>
<feature type="transmembrane region" description="Helical" evidence="6">
    <location>
        <begin position="397"/>
        <end position="415"/>
    </location>
</feature>
<dbReference type="PIRSF" id="PIRSF002808">
    <property type="entry name" value="Hexose_phosphate_transp"/>
    <property type="match status" value="1"/>
</dbReference>
<dbReference type="PANTHER" id="PTHR43826">
    <property type="entry name" value="GLUCOSE-6-PHOSPHATE EXCHANGER SLC37A4"/>
    <property type="match status" value="1"/>
</dbReference>
<comment type="subcellular location">
    <subcellularLocation>
        <location evidence="1">Endomembrane system</location>
        <topology evidence="1">Multi-pass membrane protein</topology>
    </subcellularLocation>
</comment>
<feature type="transmembrane region" description="Helical" evidence="6">
    <location>
        <begin position="131"/>
        <end position="151"/>
    </location>
</feature>
<keyword evidence="5 6" id="KW-0472">Membrane</keyword>
<sequence length="433" mass="47396">MANFRQLLQLASLFIGYGLSVFVRKSFTFVLPDVINSTGVERSQLGLVTSSQCIAYSVSKFIGGFLADQYRPKLLLQISLIGSALTAFAFTGFNSVWMFSILWFLNGLCQGLSWPACAKILMAWFPPDNFATVWSILSTSINVSGSIGPLFITTIALHYGWRLGMIIPACSAMLLAAIFIVTLHEDPSKFGLENYLEEHSGDKNKSLNKKNETNISQVTSVFLDPFLFLLGISYLLLCGIRTCMMDWSHLYLIQEKQLSPILGSMVASSMEVGGIVGSIVSGIWSDKASTSPGSVSRVKCRLNVARNFSFGVTLSLYLFVHHIHYYSNEIFIVLVGFAIGFFVYGPLTISGVAALESVPGHMCGAASSVCSAFGNTGGVIAGLPVTYLASQRGWHQTFVYINYSSVIALALLWQLGRMQCQLKQQDNTRDKTS</sequence>
<name>A0A0L8H1H1_OCTBM</name>
<feature type="transmembrane region" description="Helical" evidence="6">
    <location>
        <begin position="304"/>
        <end position="323"/>
    </location>
</feature>
<dbReference type="STRING" id="37653.A0A0L8H1H1"/>
<feature type="transmembrane region" description="Helical" evidence="6">
    <location>
        <begin position="330"/>
        <end position="349"/>
    </location>
</feature>
<feature type="transmembrane region" description="Helical" evidence="6">
    <location>
        <begin position="163"/>
        <end position="183"/>
    </location>
</feature>
<evidence type="ECO:0000256" key="1">
    <source>
        <dbReference type="ARBA" id="ARBA00004127"/>
    </source>
</evidence>
<dbReference type="SUPFAM" id="SSF103473">
    <property type="entry name" value="MFS general substrate transporter"/>
    <property type="match status" value="1"/>
</dbReference>
<dbReference type="EMBL" id="KQ419574">
    <property type="protein sequence ID" value="KOF83093.1"/>
    <property type="molecule type" value="Genomic_DNA"/>
</dbReference>
<dbReference type="InterPro" id="IPR000849">
    <property type="entry name" value="Sugar_P_transporter"/>
</dbReference>
<dbReference type="PANTHER" id="PTHR43826:SF3">
    <property type="entry name" value="GLUCOSE-6-PHOSPHATE EXCHANGER SLC37A4"/>
    <property type="match status" value="1"/>
</dbReference>
<evidence type="ECO:0000256" key="5">
    <source>
        <dbReference type="ARBA" id="ARBA00023136"/>
    </source>
</evidence>
<evidence type="ECO:0000256" key="4">
    <source>
        <dbReference type="ARBA" id="ARBA00022989"/>
    </source>
</evidence>
<dbReference type="KEGG" id="obi:106873378"/>
<dbReference type="AlphaFoldDB" id="A0A0L8H1H1"/>
<dbReference type="PROSITE" id="PS50850">
    <property type="entry name" value="MFS"/>
    <property type="match status" value="1"/>
</dbReference>
<feature type="transmembrane region" description="Helical" evidence="6">
    <location>
        <begin position="221"/>
        <end position="240"/>
    </location>
</feature>
<proteinExistence type="inferred from homology"/>
<dbReference type="OrthoDB" id="3639251at2759"/>
<protein>
    <recommendedName>
        <fullName evidence="7">Major facilitator superfamily (MFS) profile domain-containing protein</fullName>
    </recommendedName>
</protein>
<evidence type="ECO:0000256" key="2">
    <source>
        <dbReference type="ARBA" id="ARBA00009598"/>
    </source>
</evidence>
<dbReference type="InterPro" id="IPR036259">
    <property type="entry name" value="MFS_trans_sf"/>
</dbReference>
<dbReference type="CDD" id="cd17343">
    <property type="entry name" value="MFS_SLC37A4"/>
    <property type="match status" value="1"/>
</dbReference>
<gene>
    <name evidence="8" type="ORF">OCBIM_22024332mg</name>
</gene>
<evidence type="ECO:0000313" key="8">
    <source>
        <dbReference type="EMBL" id="KOF83093.1"/>
    </source>
</evidence>
<comment type="similarity">
    <text evidence="2">Belongs to the major facilitator superfamily. Organophosphate:Pi antiporter (OPA) (TC 2.A.1.4) family.</text>
</comment>
<dbReference type="GO" id="GO:0035435">
    <property type="term" value="P:phosphate ion transmembrane transport"/>
    <property type="evidence" value="ECO:0007669"/>
    <property type="project" value="TreeGrafter"/>
</dbReference>
<keyword evidence="3 6" id="KW-0812">Transmembrane</keyword>
<organism evidence="8">
    <name type="scientific">Octopus bimaculoides</name>
    <name type="common">California two-spotted octopus</name>
    <dbReference type="NCBI Taxonomy" id="37653"/>
    <lineage>
        <taxon>Eukaryota</taxon>
        <taxon>Metazoa</taxon>
        <taxon>Spiralia</taxon>
        <taxon>Lophotrochozoa</taxon>
        <taxon>Mollusca</taxon>
        <taxon>Cephalopoda</taxon>
        <taxon>Coleoidea</taxon>
        <taxon>Octopodiformes</taxon>
        <taxon>Octopoda</taxon>
        <taxon>Incirrata</taxon>
        <taxon>Octopodidae</taxon>
        <taxon>Octopus</taxon>
    </lineage>
</organism>
<dbReference type="Gene3D" id="1.20.1250.20">
    <property type="entry name" value="MFS general substrate transporter like domains"/>
    <property type="match status" value="2"/>
</dbReference>
<dbReference type="GO" id="GO:0061513">
    <property type="term" value="F:glucose 6-phosphate:phosphate antiporter activity"/>
    <property type="evidence" value="ECO:0007669"/>
    <property type="project" value="TreeGrafter"/>
</dbReference>
<dbReference type="InterPro" id="IPR051337">
    <property type="entry name" value="OPA_Antiporter"/>
</dbReference>
<dbReference type="InterPro" id="IPR011701">
    <property type="entry name" value="MFS"/>
</dbReference>
<reference evidence="8" key="1">
    <citation type="submission" date="2015-07" db="EMBL/GenBank/DDBJ databases">
        <title>MeaNS - Measles Nucleotide Surveillance Program.</title>
        <authorList>
            <person name="Tran T."/>
            <person name="Druce J."/>
        </authorList>
    </citation>
    <scope>NUCLEOTIDE SEQUENCE</scope>
    <source>
        <strain evidence="8">UCB-OBI-ISO-001</strain>
        <tissue evidence="8">Gonad</tissue>
    </source>
</reference>
<evidence type="ECO:0000256" key="6">
    <source>
        <dbReference type="SAM" id="Phobius"/>
    </source>
</evidence>
<evidence type="ECO:0000259" key="7">
    <source>
        <dbReference type="PROSITE" id="PS50850"/>
    </source>
</evidence>